<keyword evidence="2" id="KW-1185">Reference proteome</keyword>
<dbReference type="EMBL" id="ACFU01000003">
    <property type="protein sequence ID" value="EEF14852.1"/>
    <property type="molecule type" value="Genomic_DNA"/>
</dbReference>
<accession>B9CZ25</accession>
<reference evidence="1 2" key="1">
    <citation type="submission" date="2008-08" db="EMBL/GenBank/DDBJ databases">
        <authorList>
            <person name="Madupu R."/>
            <person name="Durkin A.S."/>
            <person name="Torralba M."/>
            <person name="Methe B."/>
            <person name="Sutton G.G."/>
            <person name="Strausberg R.L."/>
            <person name="Nelson K.E."/>
        </authorList>
    </citation>
    <scope>NUCLEOTIDE SEQUENCE [LARGE SCALE GENOMIC DNA]</scope>
    <source>
        <strain evidence="1 2">RM3267</strain>
    </source>
</reference>
<dbReference type="Proteomes" id="UP000003082">
    <property type="component" value="Unassembled WGS sequence"/>
</dbReference>
<gene>
    <name evidence="1" type="ORF">CAMRE0001_1598</name>
</gene>
<dbReference type="eggNOG" id="ENOG5030SNI">
    <property type="taxonomic scope" value="Bacteria"/>
</dbReference>
<evidence type="ECO:0000313" key="1">
    <source>
        <dbReference type="EMBL" id="EEF14852.1"/>
    </source>
</evidence>
<name>B9CZ25_CAMRE</name>
<sequence length="48" mass="5629">MSRERFSEISQNFRSAGYMPSARSILLQNSKNHLAILRLVNFMGKIWE</sequence>
<dbReference type="AlphaFoldDB" id="B9CZ25"/>
<comment type="caution">
    <text evidence="1">The sequence shown here is derived from an EMBL/GenBank/DDBJ whole genome shotgun (WGS) entry which is preliminary data.</text>
</comment>
<dbReference type="STRING" id="553218.CAMRE0001_1598"/>
<proteinExistence type="predicted"/>
<protein>
    <submittedName>
        <fullName evidence="1">Uncharacterized protein</fullName>
    </submittedName>
</protein>
<evidence type="ECO:0000313" key="2">
    <source>
        <dbReference type="Proteomes" id="UP000003082"/>
    </source>
</evidence>
<organism evidence="1 2">
    <name type="scientific">Campylobacter rectus RM3267</name>
    <dbReference type="NCBI Taxonomy" id="553218"/>
    <lineage>
        <taxon>Bacteria</taxon>
        <taxon>Pseudomonadati</taxon>
        <taxon>Campylobacterota</taxon>
        <taxon>Epsilonproteobacteria</taxon>
        <taxon>Campylobacterales</taxon>
        <taxon>Campylobacteraceae</taxon>
        <taxon>Campylobacter</taxon>
    </lineage>
</organism>